<dbReference type="SUPFAM" id="SSF51905">
    <property type="entry name" value="FAD/NAD(P)-binding domain"/>
    <property type="match status" value="1"/>
</dbReference>
<reference evidence="13 14" key="1">
    <citation type="submission" date="2021-02" db="EMBL/GenBank/DDBJ databases">
        <title>Alicyclobacillus curvatus sp. nov. and Alicyclobacillus mengziensis sp. nov., two acidophilic bacteria isolated from acid mine drainage.</title>
        <authorList>
            <person name="Huang Y."/>
        </authorList>
    </citation>
    <scope>NUCLEOTIDE SEQUENCE [LARGE SCALE GENOMIC DNA]</scope>
    <source>
        <strain evidence="13 14">S30H14</strain>
    </source>
</reference>
<keyword evidence="8 11" id="KW-0274">FAD</keyword>
<evidence type="ECO:0000256" key="8">
    <source>
        <dbReference type="ARBA" id="ARBA00022827"/>
    </source>
</evidence>
<dbReference type="SUPFAM" id="SSF54373">
    <property type="entry name" value="FAD-linked reductases, C-terminal domain"/>
    <property type="match status" value="1"/>
</dbReference>
<evidence type="ECO:0000256" key="6">
    <source>
        <dbReference type="ARBA" id="ARBA00019046"/>
    </source>
</evidence>
<proteinExistence type="inferred from homology"/>
<evidence type="ECO:0000256" key="7">
    <source>
        <dbReference type="ARBA" id="ARBA00022630"/>
    </source>
</evidence>
<comment type="function">
    <text evidence="11">Involved in coproporphyrin-dependent heme b biosynthesis. Catalyzes the oxidation of coproporphyrinogen III to coproporphyrin III.</text>
</comment>
<evidence type="ECO:0000256" key="10">
    <source>
        <dbReference type="ARBA" id="ARBA00023133"/>
    </source>
</evidence>
<dbReference type="PANTHER" id="PTHR42923:SF3">
    <property type="entry name" value="PROTOPORPHYRINOGEN OXIDASE"/>
    <property type="match status" value="1"/>
</dbReference>
<evidence type="ECO:0000256" key="3">
    <source>
        <dbReference type="ARBA" id="ARBA00004744"/>
    </source>
</evidence>
<comment type="subcellular location">
    <subcellularLocation>
        <location evidence="11">Cytoplasm</location>
    </subcellularLocation>
</comment>
<comment type="cofactor">
    <cofactor evidence="2 11">
        <name>FAD</name>
        <dbReference type="ChEBI" id="CHEBI:57692"/>
    </cofactor>
</comment>
<keyword evidence="9 11" id="KW-0560">Oxidoreductase</keyword>
<dbReference type="EMBL" id="CP071182">
    <property type="protein sequence ID" value="QSO46208.1"/>
    <property type="molecule type" value="Genomic_DNA"/>
</dbReference>
<keyword evidence="7 11" id="KW-0285">Flavoprotein</keyword>
<evidence type="ECO:0000259" key="12">
    <source>
        <dbReference type="Pfam" id="PF01593"/>
    </source>
</evidence>
<dbReference type="Gene3D" id="3.90.660.20">
    <property type="entry name" value="Protoporphyrinogen oxidase, mitochondrial, domain 2"/>
    <property type="match status" value="1"/>
</dbReference>
<evidence type="ECO:0000313" key="14">
    <source>
        <dbReference type="Proteomes" id="UP000663505"/>
    </source>
</evidence>
<dbReference type="Proteomes" id="UP000663505">
    <property type="component" value="Chromosome"/>
</dbReference>
<organism evidence="13 14">
    <name type="scientific">Alicyclobacillus mengziensis</name>
    <dbReference type="NCBI Taxonomy" id="2931921"/>
    <lineage>
        <taxon>Bacteria</taxon>
        <taxon>Bacillati</taxon>
        <taxon>Bacillota</taxon>
        <taxon>Bacilli</taxon>
        <taxon>Bacillales</taxon>
        <taxon>Alicyclobacillaceae</taxon>
        <taxon>Alicyclobacillus</taxon>
    </lineage>
</organism>
<dbReference type="KEGG" id="afx:JZ786_17075"/>
<accession>A0A9X7VYT1</accession>
<evidence type="ECO:0000256" key="1">
    <source>
        <dbReference type="ARBA" id="ARBA00001755"/>
    </source>
</evidence>
<evidence type="ECO:0000256" key="11">
    <source>
        <dbReference type="RuleBase" id="RU364052"/>
    </source>
</evidence>
<dbReference type="Gene3D" id="1.10.3110.10">
    <property type="entry name" value="protoporphyrinogen ix oxidase, domain 3"/>
    <property type="match status" value="1"/>
</dbReference>
<dbReference type="InterPro" id="IPR036188">
    <property type="entry name" value="FAD/NAD-bd_sf"/>
</dbReference>
<gene>
    <name evidence="13" type="primary">hemG</name>
    <name evidence="13" type="ORF">JZ786_17075</name>
</gene>
<keyword evidence="10 11" id="KW-0350">Heme biosynthesis</keyword>
<comment type="pathway">
    <text evidence="3 11">Porphyrin-containing compound metabolism; protoheme biosynthesis.</text>
</comment>
<dbReference type="EC" id="1.3.3.15" evidence="5 11"/>
<keyword evidence="14" id="KW-1185">Reference proteome</keyword>
<keyword evidence="11" id="KW-0963">Cytoplasm</keyword>
<dbReference type="Pfam" id="PF01593">
    <property type="entry name" value="Amino_oxidase"/>
    <property type="match status" value="1"/>
</dbReference>
<evidence type="ECO:0000256" key="4">
    <source>
        <dbReference type="ARBA" id="ARBA00008310"/>
    </source>
</evidence>
<dbReference type="Gene3D" id="3.50.50.60">
    <property type="entry name" value="FAD/NAD(P)-binding domain"/>
    <property type="match status" value="1"/>
</dbReference>
<comment type="similarity">
    <text evidence="4 11">Belongs to the protoporphyrinogen/coproporphyrinogen oxidase family. Coproporphyrinogen III oxidase subfamily.</text>
</comment>
<evidence type="ECO:0000256" key="9">
    <source>
        <dbReference type="ARBA" id="ARBA00023002"/>
    </source>
</evidence>
<dbReference type="GO" id="GO:0004729">
    <property type="term" value="F:oxygen-dependent protoporphyrinogen oxidase activity"/>
    <property type="evidence" value="ECO:0007669"/>
    <property type="project" value="UniProtKB-UniRule"/>
</dbReference>
<dbReference type="GO" id="GO:0006783">
    <property type="term" value="P:heme biosynthetic process"/>
    <property type="evidence" value="ECO:0007669"/>
    <property type="project" value="UniProtKB-UniRule"/>
</dbReference>
<evidence type="ECO:0000256" key="5">
    <source>
        <dbReference type="ARBA" id="ARBA00012402"/>
    </source>
</evidence>
<evidence type="ECO:0000256" key="2">
    <source>
        <dbReference type="ARBA" id="ARBA00001974"/>
    </source>
</evidence>
<dbReference type="AlphaFoldDB" id="A0A9X7VYT1"/>
<dbReference type="InterPro" id="IPR004572">
    <property type="entry name" value="Protoporphyrinogen_oxidase"/>
</dbReference>
<name>A0A9X7VYT1_9BACL</name>
<feature type="domain" description="Amine oxidase" evidence="12">
    <location>
        <begin position="13"/>
        <end position="483"/>
    </location>
</feature>
<protein>
    <recommendedName>
        <fullName evidence="6 11">Coproporphyrinogen III oxidase</fullName>
        <ecNumber evidence="5 11">1.3.3.15</ecNumber>
    </recommendedName>
</protein>
<sequence length="503" mass="54882">MSGPRVVIIGGGITGLTAAYTTLQMTEQGRIRCTLLESTSRLGGKISTYREDNLVLELGPEALLDSHQSAATLVRDLGVSAETIPVSPVVQETHLLVNGQLRKLPRGTVLGVPSHLKTVIRAPLVTPFGKLRALMDYFIPRSKPDELKKDQSLGLFLRRRLGDEWVDRIAEPLLATASGANLNDMSLEATYPQLLELEHQYRSLLVGTGRERQASGFDYSTSTETSSWSTHRVSRMAYPIPLFTLRNGLQTLTEQLFDQLRDAAEVRTDATVTQIRRLDTGQYAISIASESGTETLLADAVIVATPASVSSQLLCSLSAKAAKLSAIRYVSTATVILGYPQGVLDGVPGSGFLVSRDEPTGITACNIVSRRWPHTSTGDRGLIRCDVGRSGQQEWLGLDDRALTNHVLSKLADTLHLEEKPWFTRVKRWEKAIPQYEVGHAKLVSEVETHLASDAPGIFIAGAGYHGIGVPECIASARIAAEKTIRWLTLRSQSFKKQISGHL</sequence>
<comment type="catalytic activity">
    <reaction evidence="1">
        <text>coproporphyrinogen III + 3 O2 = coproporphyrin III + 3 H2O2</text>
        <dbReference type="Rhea" id="RHEA:43436"/>
        <dbReference type="ChEBI" id="CHEBI:15379"/>
        <dbReference type="ChEBI" id="CHEBI:16240"/>
        <dbReference type="ChEBI" id="CHEBI:57309"/>
        <dbReference type="ChEBI" id="CHEBI:131725"/>
        <dbReference type="EC" id="1.3.3.15"/>
    </reaction>
    <physiologicalReaction direction="left-to-right" evidence="1">
        <dbReference type="Rhea" id="RHEA:43437"/>
    </physiologicalReaction>
</comment>
<evidence type="ECO:0000313" key="13">
    <source>
        <dbReference type="EMBL" id="QSO46208.1"/>
    </source>
</evidence>
<dbReference type="NCBIfam" id="TIGR00562">
    <property type="entry name" value="proto_IX_ox"/>
    <property type="match status" value="1"/>
</dbReference>
<dbReference type="RefSeq" id="WP_206655578.1">
    <property type="nucleotide sequence ID" value="NZ_CP071182.1"/>
</dbReference>
<dbReference type="GO" id="GO:0005737">
    <property type="term" value="C:cytoplasm"/>
    <property type="evidence" value="ECO:0007669"/>
    <property type="project" value="UniProtKB-SubCell"/>
</dbReference>
<dbReference type="PANTHER" id="PTHR42923">
    <property type="entry name" value="PROTOPORPHYRINOGEN OXIDASE"/>
    <property type="match status" value="1"/>
</dbReference>
<dbReference type="InterPro" id="IPR050464">
    <property type="entry name" value="Zeta_carotene_desat/Oxidored"/>
</dbReference>
<dbReference type="InterPro" id="IPR002937">
    <property type="entry name" value="Amino_oxidase"/>
</dbReference>